<accession>A0A1A9GN21</accession>
<sequence>MTSPTPSSSPHGTGSRLPYDDLACVSDMEVDCEAVGRALHLSVGREAAAAAAVTRAARRPAPSIHFADFPREVRKRDIEVGDAALRLANALSLHLD</sequence>
<protein>
    <submittedName>
        <fullName evidence="1">Uncharacterized protein</fullName>
    </submittedName>
</protein>
<dbReference type="PATRIC" id="fig|1300347.3.peg.2636"/>
<dbReference type="AlphaFoldDB" id="A0A1A9GN21"/>
<organism evidence="1 2">
    <name type="scientific">Nocardioides dokdonensis FR1436</name>
    <dbReference type="NCBI Taxonomy" id="1300347"/>
    <lineage>
        <taxon>Bacteria</taxon>
        <taxon>Bacillati</taxon>
        <taxon>Actinomycetota</taxon>
        <taxon>Actinomycetes</taxon>
        <taxon>Propionibacteriales</taxon>
        <taxon>Nocardioidaceae</taxon>
        <taxon>Nocardioides</taxon>
    </lineage>
</organism>
<proteinExistence type="predicted"/>
<evidence type="ECO:0000313" key="2">
    <source>
        <dbReference type="Proteomes" id="UP000077868"/>
    </source>
</evidence>
<dbReference type="EMBL" id="CP015079">
    <property type="protein sequence ID" value="ANH39060.1"/>
    <property type="molecule type" value="Genomic_DNA"/>
</dbReference>
<dbReference type="Proteomes" id="UP000077868">
    <property type="component" value="Chromosome"/>
</dbReference>
<dbReference type="RefSeq" id="WP_068110437.1">
    <property type="nucleotide sequence ID" value="NZ_CP015079.1"/>
</dbReference>
<evidence type="ECO:0000313" key="1">
    <source>
        <dbReference type="EMBL" id="ANH39060.1"/>
    </source>
</evidence>
<dbReference type="KEGG" id="ndk:I601_2644"/>
<dbReference type="OrthoDB" id="3830538at2"/>
<gene>
    <name evidence="1" type="ORF">I601_2644</name>
</gene>
<name>A0A1A9GN21_9ACTN</name>
<reference evidence="1 2" key="1">
    <citation type="submission" date="2016-03" db="EMBL/GenBank/DDBJ databases">
        <title>Complete genome sequence of a soil Actinobacterium, Nocardioides dokdonensis FR1436.</title>
        <authorList>
            <person name="Kwon S.-K."/>
            <person name="Kim K."/>
            <person name="Kim J.F."/>
        </authorList>
    </citation>
    <scope>NUCLEOTIDE SEQUENCE [LARGE SCALE GENOMIC DNA]</scope>
    <source>
        <strain evidence="1 2">FR1436</strain>
    </source>
</reference>
<keyword evidence="2" id="KW-1185">Reference proteome</keyword>